<evidence type="ECO:0000313" key="2">
    <source>
        <dbReference type="Proteomes" id="UP000324853"/>
    </source>
</evidence>
<dbReference type="RefSeq" id="WP_148754397.1">
    <property type="nucleotide sequence ID" value="NZ_VSSR01000052.1"/>
</dbReference>
<sequence>MQQLGVDSSNASDIYILNEGPNFIDVVLPTVAQVQPIGSKLVSEINLIQSEHEKLSFGPRTTTLPDQNITEEVIRRRHLIQKLLYEWFETFRPPIQIGSMAPVYLQAAPWLNQQLKQRGEAWEFNLQFAREIELMH</sequence>
<dbReference type="AlphaFoldDB" id="A0A5S4WNK4"/>
<gene>
    <name evidence="1" type="ORF">FXB38_29270</name>
</gene>
<comment type="caution">
    <text evidence="1">The sequence shown here is derived from an EMBL/GenBank/DDBJ whole genome shotgun (WGS) entry which is preliminary data.</text>
</comment>
<name>A0A5S4WNK4_9BRAD</name>
<dbReference type="EMBL" id="VSSR01000052">
    <property type="protein sequence ID" value="TYL77768.1"/>
    <property type="molecule type" value="Genomic_DNA"/>
</dbReference>
<accession>A0A5S4WNK4</accession>
<reference evidence="1 2" key="1">
    <citation type="submission" date="2019-08" db="EMBL/GenBank/DDBJ databases">
        <title>Bradyrhizobium hipponensis sp. nov., a rhizobium isolated from a Lupinus angustifolius root nodule in Tunisia.</title>
        <authorList>
            <person name="Off K."/>
            <person name="Rejili M."/>
            <person name="Mars M."/>
            <person name="Brachmann A."/>
            <person name="Marin M."/>
        </authorList>
    </citation>
    <scope>NUCLEOTIDE SEQUENCE [LARGE SCALE GENOMIC DNA]</scope>
    <source>
        <strain evidence="1 2">CTAW11</strain>
    </source>
</reference>
<dbReference type="Proteomes" id="UP000324853">
    <property type="component" value="Unassembled WGS sequence"/>
</dbReference>
<protein>
    <submittedName>
        <fullName evidence="1">Uncharacterized protein</fullName>
    </submittedName>
</protein>
<organism evidence="1 2">
    <name type="scientific">Bradyrhizobium cytisi</name>
    <dbReference type="NCBI Taxonomy" id="515489"/>
    <lineage>
        <taxon>Bacteria</taxon>
        <taxon>Pseudomonadati</taxon>
        <taxon>Pseudomonadota</taxon>
        <taxon>Alphaproteobacteria</taxon>
        <taxon>Hyphomicrobiales</taxon>
        <taxon>Nitrobacteraceae</taxon>
        <taxon>Bradyrhizobium</taxon>
    </lineage>
</organism>
<evidence type="ECO:0000313" key="1">
    <source>
        <dbReference type="EMBL" id="TYL77768.1"/>
    </source>
</evidence>
<keyword evidence="2" id="KW-1185">Reference proteome</keyword>
<proteinExistence type="predicted"/>